<dbReference type="RefSeq" id="WP_183647165.1">
    <property type="nucleotide sequence ID" value="NZ_JACIBV010000001.1"/>
</dbReference>
<dbReference type="InterPro" id="IPR029032">
    <property type="entry name" value="AhpD-like"/>
</dbReference>
<dbReference type="PANTHER" id="PTHR35446">
    <property type="entry name" value="SI:CH211-175M2.5"/>
    <property type="match status" value="1"/>
</dbReference>
<dbReference type="SUPFAM" id="SSF69118">
    <property type="entry name" value="AhpD-like"/>
    <property type="match status" value="1"/>
</dbReference>
<dbReference type="GO" id="GO:0004601">
    <property type="term" value="F:peroxidase activity"/>
    <property type="evidence" value="ECO:0007669"/>
    <property type="project" value="UniProtKB-KW"/>
</dbReference>
<name>A0A7W5V7Y6_9ACTN</name>
<gene>
    <name evidence="1" type="ORF">FHR33_002944</name>
</gene>
<dbReference type="PANTHER" id="PTHR35446:SF2">
    <property type="entry name" value="CARBOXYMUCONOLACTONE DECARBOXYLASE-LIKE DOMAIN-CONTAINING PROTEIN"/>
    <property type="match status" value="1"/>
</dbReference>
<accession>A0A7W5V7Y6</accession>
<evidence type="ECO:0000313" key="1">
    <source>
        <dbReference type="EMBL" id="MBB3727084.1"/>
    </source>
</evidence>
<keyword evidence="1" id="KW-0560">Oxidoreductase</keyword>
<sequence>MSFLPPPETTPEAQRLFDDDVAELGYVMNTSRLWAYRPETLAGLSGLMGEIADTHGFTRRRRGILVTACASALGDSYCSLAWGLRLAEETGAGAAAGVLGGDDKGLTEDERVMAAWARKVARDPNSTGEADVAALREAGFGDAEIFAMTAFVALRVAFSTVNDALGARPDAALRSTAPREVLDAVTYGRPIE</sequence>
<proteinExistence type="predicted"/>
<dbReference type="Proteomes" id="UP000579945">
    <property type="component" value="Unassembled WGS sequence"/>
</dbReference>
<reference evidence="1 2" key="1">
    <citation type="submission" date="2020-08" db="EMBL/GenBank/DDBJ databases">
        <title>Sequencing the genomes of 1000 actinobacteria strains.</title>
        <authorList>
            <person name="Klenk H.-P."/>
        </authorList>
    </citation>
    <scope>NUCLEOTIDE SEQUENCE [LARGE SCALE GENOMIC DNA]</scope>
    <source>
        <strain evidence="1 2">DSM 44320</strain>
    </source>
</reference>
<keyword evidence="2" id="KW-1185">Reference proteome</keyword>
<organism evidence="1 2">
    <name type="scientific">Nonomuraea dietziae</name>
    <dbReference type="NCBI Taxonomy" id="65515"/>
    <lineage>
        <taxon>Bacteria</taxon>
        <taxon>Bacillati</taxon>
        <taxon>Actinomycetota</taxon>
        <taxon>Actinomycetes</taxon>
        <taxon>Streptosporangiales</taxon>
        <taxon>Streptosporangiaceae</taxon>
        <taxon>Nonomuraea</taxon>
    </lineage>
</organism>
<comment type="caution">
    <text evidence="1">The sequence shown here is derived from an EMBL/GenBank/DDBJ whole genome shotgun (WGS) entry which is preliminary data.</text>
</comment>
<dbReference type="GeneID" id="95389403"/>
<dbReference type="Gene3D" id="1.20.1290.10">
    <property type="entry name" value="AhpD-like"/>
    <property type="match status" value="1"/>
</dbReference>
<dbReference type="AlphaFoldDB" id="A0A7W5V7Y6"/>
<dbReference type="EMBL" id="JACIBV010000001">
    <property type="protein sequence ID" value="MBB3727084.1"/>
    <property type="molecule type" value="Genomic_DNA"/>
</dbReference>
<keyword evidence="1" id="KW-0575">Peroxidase</keyword>
<protein>
    <submittedName>
        <fullName evidence="1">Putative peroxidase-related enzyme</fullName>
    </submittedName>
</protein>
<evidence type="ECO:0000313" key="2">
    <source>
        <dbReference type="Proteomes" id="UP000579945"/>
    </source>
</evidence>